<sequence>MNKHILISIFTMVSAIIVITCYFFYKHYIVKTPNQPTIKTIKVQYEPPKKINARYEPQSVYHFYLEPKHGYINNWLVKNDTKVHKDQPLFEYYNPTVEKTIALKQQLLATLTQDPENDINKDQIVTLQNDIATLQLTLRTKINAPFDGVLTINNATPSTPQTHFATLYQPKYHISAKVPETYMATLKLGSTLKIRSPLTNQISNEKITHITTIPTNYDTADKQAQYELRLTTSTKPLLGQHCELELPTTTIVIPQSALLNNKYVFIKKSNKFIKRVIKFNKSGNNNRITVKSGLSPGDIIVENAKSLNNLN</sequence>
<dbReference type="RefSeq" id="WP_195718609.1">
    <property type="nucleotide sequence ID" value="NZ_CP064056.1"/>
</dbReference>
<dbReference type="Gene3D" id="2.40.420.20">
    <property type="match status" value="1"/>
</dbReference>
<reference evidence="2 3" key="1">
    <citation type="submission" date="2020-10" db="EMBL/GenBank/DDBJ databases">
        <title>Closed genome sequences of Staphylococcus lloydii sp. nov. and Staphylococcus durrellii sp. nov. Isolated from Captive Fruit Bats (Pteropus livingstonii).</title>
        <authorList>
            <person name="Fountain K."/>
        </authorList>
    </citation>
    <scope>NUCLEOTIDE SEQUENCE [LARGE SCALE GENOMIC DNA]</scope>
    <source>
        <strain evidence="2 3">23_2_7_LY</strain>
    </source>
</reference>
<protein>
    <submittedName>
        <fullName evidence="2">Efflux RND transporter periplasmic adaptor subunit</fullName>
    </submittedName>
</protein>
<dbReference type="GO" id="GO:0015562">
    <property type="term" value="F:efflux transmembrane transporter activity"/>
    <property type="evidence" value="ECO:0007669"/>
    <property type="project" value="TreeGrafter"/>
</dbReference>
<feature type="transmembrane region" description="Helical" evidence="1">
    <location>
        <begin position="6"/>
        <end position="25"/>
    </location>
</feature>
<evidence type="ECO:0000256" key="1">
    <source>
        <dbReference type="SAM" id="Phobius"/>
    </source>
</evidence>
<dbReference type="EMBL" id="CP064056">
    <property type="protein sequence ID" value="QPM74788.1"/>
    <property type="molecule type" value="Genomic_DNA"/>
</dbReference>
<organism evidence="2 3">
    <name type="scientific">Staphylococcus lloydii</name>
    <dbReference type="NCBI Taxonomy" id="2781774"/>
    <lineage>
        <taxon>Bacteria</taxon>
        <taxon>Bacillati</taxon>
        <taxon>Bacillota</taxon>
        <taxon>Bacilli</taxon>
        <taxon>Bacillales</taxon>
        <taxon>Staphylococcaceae</taxon>
        <taxon>Staphylococcus</taxon>
    </lineage>
</organism>
<evidence type="ECO:0000313" key="2">
    <source>
        <dbReference type="EMBL" id="QPM74788.1"/>
    </source>
</evidence>
<proteinExistence type="predicted"/>
<gene>
    <name evidence="2" type="ORF">ISP08_10625</name>
</gene>
<accession>A0A7T1AZ54</accession>
<evidence type="ECO:0000313" key="3">
    <source>
        <dbReference type="Proteomes" id="UP000594455"/>
    </source>
</evidence>
<dbReference type="Proteomes" id="UP000594455">
    <property type="component" value="Chromosome"/>
</dbReference>
<keyword evidence="3" id="KW-1185">Reference proteome</keyword>
<dbReference type="AlphaFoldDB" id="A0A7T1AZ54"/>
<keyword evidence="1" id="KW-0812">Transmembrane</keyword>
<keyword evidence="1" id="KW-1133">Transmembrane helix</keyword>
<dbReference type="PANTHER" id="PTHR30469">
    <property type="entry name" value="MULTIDRUG RESISTANCE PROTEIN MDTA"/>
    <property type="match status" value="1"/>
</dbReference>
<dbReference type="KEGG" id="sllo:ISP08_10625"/>
<keyword evidence="1" id="KW-0472">Membrane</keyword>
<dbReference type="GO" id="GO:1990281">
    <property type="term" value="C:efflux pump complex"/>
    <property type="evidence" value="ECO:0007669"/>
    <property type="project" value="TreeGrafter"/>
</dbReference>
<name>A0A7T1AZ54_9STAP</name>